<dbReference type="AlphaFoldDB" id="A0A8I7BI74"/>
<evidence type="ECO:0000259" key="1">
    <source>
        <dbReference type="Pfam" id="PF03478"/>
    </source>
</evidence>
<reference evidence="2" key="2">
    <citation type="submission" date="2020-10" db="EMBL/GenBank/DDBJ databases">
        <authorList>
            <person name="Scholz U."/>
            <person name="Mascher M."/>
            <person name="Fiebig A."/>
        </authorList>
    </citation>
    <scope>NUCLEOTIDE SEQUENCE [LARGE SCALE GENOMIC DNA]</scope>
    <source>
        <strain evidence="2">cv. Morex</strain>
    </source>
</reference>
<dbReference type="Gramene" id="HORVU.MOREX.r3.7HG0648050.1">
    <property type="protein sequence ID" value="HORVU.MOREX.r3.7HG0648050.1.CDS1"/>
    <property type="gene ID" value="HORVU.MOREX.r3.7HG0648050"/>
</dbReference>
<keyword evidence="3" id="KW-1185">Reference proteome</keyword>
<dbReference type="Pfam" id="PF03478">
    <property type="entry name" value="Beta-prop_KIB1-4"/>
    <property type="match status" value="1"/>
</dbReference>
<proteinExistence type="predicted"/>
<organism evidence="2 3">
    <name type="scientific">Hordeum vulgare subsp. vulgare</name>
    <name type="common">Domesticated barley</name>
    <dbReference type="NCBI Taxonomy" id="112509"/>
    <lineage>
        <taxon>Eukaryota</taxon>
        <taxon>Viridiplantae</taxon>
        <taxon>Streptophyta</taxon>
        <taxon>Embryophyta</taxon>
        <taxon>Tracheophyta</taxon>
        <taxon>Spermatophyta</taxon>
        <taxon>Magnoliopsida</taxon>
        <taxon>Liliopsida</taxon>
        <taxon>Poales</taxon>
        <taxon>Poaceae</taxon>
        <taxon>BOP clade</taxon>
        <taxon>Pooideae</taxon>
        <taxon>Triticodae</taxon>
        <taxon>Triticeae</taxon>
        <taxon>Hordeinae</taxon>
        <taxon>Hordeum</taxon>
    </lineage>
</organism>
<reference evidence="3" key="1">
    <citation type="journal article" date="2012" name="Nature">
        <title>A physical, genetic and functional sequence assembly of the barley genome.</title>
        <authorList>
            <consortium name="The International Barley Genome Sequencing Consortium"/>
            <person name="Mayer K.F."/>
            <person name="Waugh R."/>
            <person name="Brown J.W."/>
            <person name="Schulman A."/>
            <person name="Langridge P."/>
            <person name="Platzer M."/>
            <person name="Fincher G.B."/>
            <person name="Muehlbauer G.J."/>
            <person name="Sato K."/>
            <person name="Close T.J."/>
            <person name="Wise R.P."/>
            <person name="Stein N."/>
        </authorList>
    </citation>
    <scope>NUCLEOTIDE SEQUENCE [LARGE SCALE GENOMIC DNA]</scope>
    <source>
        <strain evidence="3">cv. Morex</strain>
    </source>
</reference>
<dbReference type="Gramene" id="HORVU.MOREX.r2.7HG0537850.1">
    <property type="protein sequence ID" value="HORVU.MOREX.r2.7HG0537850.1.CDS.1"/>
    <property type="gene ID" value="HORVU.MOREX.r2.7HG0537850"/>
</dbReference>
<dbReference type="Proteomes" id="UP000011116">
    <property type="component" value="Chromosome 7H"/>
</dbReference>
<dbReference type="PANTHER" id="PTHR33800">
    <property type="entry name" value="OS06G0113600 PROTEIN"/>
    <property type="match status" value="1"/>
</dbReference>
<sequence length="304" mass="35069">MGDHDSFHNPLSNYKWQLHDPAKTNLSLRRSAPRHTPYYVRYLGCSYEYLILYCEEQCFLVDVYTSTMVKPHKFRRSDNSEIYYGVFTAPLSSPNSCLLLFSRKSMFRWQVGTKSWTEHSPVAGRIHQIVSFKGQMLAMDSLLKLNTISLAPQFGMSEVPVVWGDHMAAGLLKNPWLVVCGDMLLKVDLSIHGCKFCFQAYRLDLSVKPTKWAELKKLENWALFVSLDRRSSTFCCLNPERWGGKSNCIYVPSRSKDFDKPWIEVELGKLMSKRSHPISYILGPRSKQLESFWVLPSLVYGVNE</sequence>
<feature type="domain" description="KIB1-4 beta-propeller" evidence="1">
    <location>
        <begin position="36"/>
        <end position="252"/>
    </location>
</feature>
<dbReference type="InterPro" id="IPR005174">
    <property type="entry name" value="KIB1-4_b-propeller"/>
</dbReference>
<dbReference type="EnsemblPlants" id="HORVU.MOREX.r3.7HG0648050.1">
    <property type="protein sequence ID" value="HORVU.MOREX.r3.7HG0648050.1.CDS1"/>
    <property type="gene ID" value="HORVU.MOREX.r3.7HG0648050"/>
</dbReference>
<name>A0A8I7BI74_HORVV</name>
<accession>A0A8I7BI74</accession>
<protein>
    <recommendedName>
        <fullName evidence="1">KIB1-4 beta-propeller domain-containing protein</fullName>
    </recommendedName>
</protein>
<dbReference type="PANTHER" id="PTHR33800:SF29">
    <property type="entry name" value="F-BOX DOMAIN-CONTAINING PROTEIN"/>
    <property type="match status" value="1"/>
</dbReference>
<evidence type="ECO:0000313" key="3">
    <source>
        <dbReference type="Proteomes" id="UP000011116"/>
    </source>
</evidence>
<reference evidence="2" key="3">
    <citation type="submission" date="2022-01" db="UniProtKB">
        <authorList>
            <consortium name="EnsemblPlants"/>
        </authorList>
    </citation>
    <scope>IDENTIFICATION</scope>
    <source>
        <strain evidence="2">subsp. vulgare</strain>
    </source>
</reference>
<evidence type="ECO:0000313" key="2">
    <source>
        <dbReference type="EnsemblPlants" id="HORVU.MOREX.r3.7HG0648050.1.CDS1"/>
    </source>
</evidence>